<evidence type="ECO:0000313" key="3">
    <source>
        <dbReference type="Proteomes" id="UP000198923"/>
    </source>
</evidence>
<dbReference type="OrthoDB" id="9800252at2"/>
<reference evidence="2 3" key="1">
    <citation type="submission" date="2016-10" db="EMBL/GenBank/DDBJ databases">
        <authorList>
            <person name="de Groot N.N."/>
        </authorList>
    </citation>
    <scope>NUCLEOTIDE SEQUENCE [LARGE SCALE GENOMIC DNA]</scope>
    <source>
        <strain evidence="2 3">CPCC 201354</strain>
    </source>
</reference>
<dbReference type="Pfam" id="PF01408">
    <property type="entry name" value="GFO_IDH_MocA"/>
    <property type="match status" value="1"/>
</dbReference>
<dbReference type="GO" id="GO:0000166">
    <property type="term" value="F:nucleotide binding"/>
    <property type="evidence" value="ECO:0007669"/>
    <property type="project" value="InterPro"/>
</dbReference>
<dbReference type="STRING" id="504805.SAMN05421505_1587"/>
<accession>A0A1G8KYB0</accession>
<dbReference type="RefSeq" id="WP_093176012.1">
    <property type="nucleotide sequence ID" value="NZ_FNCN01000058.1"/>
</dbReference>
<feature type="domain" description="Gfo/Idh/MocA-like oxidoreductase N-terminal" evidence="1">
    <location>
        <begin position="2"/>
        <end position="120"/>
    </location>
</feature>
<dbReference type="SUPFAM" id="SSF51735">
    <property type="entry name" value="NAD(P)-binding Rossmann-fold domains"/>
    <property type="match status" value="1"/>
</dbReference>
<dbReference type="PANTHER" id="PTHR43377:SF1">
    <property type="entry name" value="BILIVERDIN REDUCTASE A"/>
    <property type="match status" value="1"/>
</dbReference>
<sequence>MNTIILGCGLISGRWIRTLSADPRITVAALVDGFPDTAIRIAEKCGLAHVPWFPNLDAALDAVQAKIIVNLTPTDSHAHYTRMALEHRLHVFTEKPLALCLDEAQELTQLARSAGLVLGVMNNRGHDARFLEVRDLIHGLGPGPYVVSADMFVHLPAPGFRPRLPYPALQDLAVHAFDQIGQIIHADPTSLICRETPLPRPEGHCTSASVTVRYSDDSVFNFQGGFSGLGHKTSADGHWRVDTPKAGCRWGGLDTVEIFYDRSPDQPSAVHLRTPSEGHGPRITAMIDAVYGGPPLPDGLGSAALLDAAQLSISTGRPVEVRQVRPWG</sequence>
<name>A0A1G8KYB0_9ACTN</name>
<dbReference type="Proteomes" id="UP000198923">
    <property type="component" value="Unassembled WGS sequence"/>
</dbReference>
<proteinExistence type="predicted"/>
<evidence type="ECO:0000259" key="1">
    <source>
        <dbReference type="Pfam" id="PF01408"/>
    </source>
</evidence>
<dbReference type="SUPFAM" id="SSF55347">
    <property type="entry name" value="Glyceraldehyde-3-phosphate dehydrogenase-like, C-terminal domain"/>
    <property type="match status" value="1"/>
</dbReference>
<dbReference type="InterPro" id="IPR000683">
    <property type="entry name" value="Gfo/Idh/MocA-like_OxRdtase_N"/>
</dbReference>
<dbReference type="PANTHER" id="PTHR43377">
    <property type="entry name" value="BILIVERDIN REDUCTASE A"/>
    <property type="match status" value="1"/>
</dbReference>
<dbReference type="Gene3D" id="3.40.50.720">
    <property type="entry name" value="NAD(P)-binding Rossmann-like Domain"/>
    <property type="match status" value="1"/>
</dbReference>
<gene>
    <name evidence="2" type="ORF">SAMN05421505_1587</name>
</gene>
<keyword evidence="3" id="KW-1185">Reference proteome</keyword>
<protein>
    <submittedName>
        <fullName evidence="2">Predicted dehydrogenase</fullName>
    </submittedName>
</protein>
<dbReference type="AlphaFoldDB" id="A0A1G8KYB0"/>
<dbReference type="InterPro" id="IPR036291">
    <property type="entry name" value="NAD(P)-bd_dom_sf"/>
</dbReference>
<dbReference type="Gene3D" id="3.30.360.10">
    <property type="entry name" value="Dihydrodipicolinate Reductase, domain 2"/>
    <property type="match status" value="1"/>
</dbReference>
<dbReference type="InterPro" id="IPR051450">
    <property type="entry name" value="Gfo/Idh/MocA_Oxidoreductases"/>
</dbReference>
<dbReference type="EMBL" id="FNCN01000058">
    <property type="protein sequence ID" value="SDI48414.1"/>
    <property type="molecule type" value="Genomic_DNA"/>
</dbReference>
<evidence type="ECO:0000313" key="2">
    <source>
        <dbReference type="EMBL" id="SDI48414.1"/>
    </source>
</evidence>
<organism evidence="2 3">
    <name type="scientific">Sinosporangium album</name>
    <dbReference type="NCBI Taxonomy" id="504805"/>
    <lineage>
        <taxon>Bacteria</taxon>
        <taxon>Bacillati</taxon>
        <taxon>Actinomycetota</taxon>
        <taxon>Actinomycetes</taxon>
        <taxon>Streptosporangiales</taxon>
        <taxon>Streptosporangiaceae</taxon>
        <taxon>Sinosporangium</taxon>
    </lineage>
</organism>